<dbReference type="RefSeq" id="WP_174652027.1">
    <property type="nucleotide sequence ID" value="NZ_JAKRVX010000002.1"/>
</dbReference>
<dbReference type="InterPro" id="IPR058821">
    <property type="entry name" value="Double_WHD-containing_halo"/>
</dbReference>
<dbReference type="Pfam" id="PF25947">
    <property type="entry name" value="WHD_halo_double"/>
    <property type="match status" value="1"/>
</dbReference>
<reference evidence="1" key="1">
    <citation type="journal article" date="2022" name="Syst. Appl. Microbiol.">
        <title>Natronocalculus amylovorans gen. nov., sp. nov., and Natranaeroarchaeum aerophilus sp. nov., dominant culturable amylolytic natronoarchaea from hypersaline soda lakes in southwestern Siberia.</title>
        <authorList>
            <person name="Sorokin D.Y."/>
            <person name="Elcheninov A.G."/>
            <person name="Khizhniak T.V."/>
            <person name="Koenen M."/>
            <person name="Bale N.J."/>
            <person name="Damste J.S.S."/>
            <person name="Kublanov I.V."/>
        </authorList>
    </citation>
    <scope>NUCLEOTIDE SEQUENCE</scope>
    <source>
        <strain evidence="1">AArc-St2</strain>
    </source>
</reference>
<dbReference type="Proteomes" id="UP001203207">
    <property type="component" value="Unassembled WGS sequence"/>
</dbReference>
<gene>
    <name evidence="1" type="ORF">AArcSt2_06265</name>
</gene>
<organism evidence="1 2">
    <name type="scientific">Natronocalculus amylovorans</name>
    <dbReference type="NCBI Taxonomy" id="2917812"/>
    <lineage>
        <taxon>Archaea</taxon>
        <taxon>Methanobacteriati</taxon>
        <taxon>Methanobacteriota</taxon>
        <taxon>Stenosarchaea group</taxon>
        <taxon>Halobacteria</taxon>
        <taxon>Halobacteriales</taxon>
        <taxon>Haloferacaceae</taxon>
        <taxon>Natronocalculus</taxon>
    </lineage>
</organism>
<proteinExistence type="predicted"/>
<evidence type="ECO:0000313" key="2">
    <source>
        <dbReference type="Proteomes" id="UP001203207"/>
    </source>
</evidence>
<evidence type="ECO:0000313" key="1">
    <source>
        <dbReference type="EMBL" id="MCL9816547.1"/>
    </source>
</evidence>
<dbReference type="EMBL" id="JAKRVX010000002">
    <property type="protein sequence ID" value="MCL9816547.1"/>
    <property type="molecule type" value="Genomic_DNA"/>
</dbReference>
<accession>A0AAE3FVV7</accession>
<dbReference type="AlphaFoldDB" id="A0AAE3FVV7"/>
<name>A0AAE3FVV7_9EURY</name>
<protein>
    <submittedName>
        <fullName evidence="1">Uncharacterized protein</fullName>
    </submittedName>
</protein>
<keyword evidence="2" id="KW-1185">Reference proteome</keyword>
<reference evidence="1" key="2">
    <citation type="submission" date="2022-02" db="EMBL/GenBank/DDBJ databases">
        <authorList>
            <person name="Elcheninov A.G."/>
            <person name="Sorokin D.Y."/>
            <person name="Kublanov I.V."/>
        </authorList>
    </citation>
    <scope>NUCLEOTIDE SEQUENCE</scope>
    <source>
        <strain evidence="1">AArc-St2</strain>
    </source>
</reference>
<comment type="caution">
    <text evidence="1">The sequence shown here is derived from an EMBL/GenBank/DDBJ whole genome shotgun (WGS) entry which is preliminary data.</text>
</comment>
<sequence>MRIKLTRLPPAPETVDTVWDVHRAVPLVPATEVECKRRIQRRCTITDPQTAHDWITLLRALSLVTNTTQGYVRIADRPPLDEIRIRFVSAVLGAQEVLALAFDDEKAQTGESLLEVTKSLAPPWEQLRDPQWESAWEQGHARLVEWLALLGLLKQTTTGYQQQNPLSRYQR</sequence>